<keyword evidence="9 12" id="KW-0675">Receptor</keyword>
<evidence type="ECO:0000256" key="9">
    <source>
        <dbReference type="ARBA" id="ARBA00023170"/>
    </source>
</evidence>
<keyword evidence="8" id="KW-1015">Disulfide bond</keyword>
<keyword evidence="7 13" id="KW-0472">Membrane</keyword>
<keyword evidence="16" id="KW-1185">Reference proteome</keyword>
<evidence type="ECO:0000256" key="6">
    <source>
        <dbReference type="ARBA" id="ARBA00023040"/>
    </source>
</evidence>
<feature type="transmembrane region" description="Helical" evidence="13">
    <location>
        <begin position="228"/>
        <end position="246"/>
    </location>
</feature>
<accession>A0A9P0DU13</accession>
<evidence type="ECO:0000256" key="7">
    <source>
        <dbReference type="ARBA" id="ARBA00023136"/>
    </source>
</evidence>
<evidence type="ECO:0000313" key="15">
    <source>
        <dbReference type="EMBL" id="CAH1160283.1"/>
    </source>
</evidence>
<comment type="subcellular location">
    <subcellularLocation>
        <location evidence="1">Cell membrane</location>
        <topology evidence="1">Multi-pass membrane protein</topology>
    </subcellularLocation>
</comment>
<keyword evidence="10" id="KW-0325">Glycoprotein</keyword>
<dbReference type="PRINTS" id="PR01565">
    <property type="entry name" value="NEUROMEDINUR"/>
</dbReference>
<dbReference type="PROSITE" id="PS00237">
    <property type="entry name" value="G_PROTEIN_RECEP_F1_1"/>
    <property type="match status" value="1"/>
</dbReference>
<dbReference type="PANTHER" id="PTHR24243:SF107">
    <property type="entry name" value="NEUROPEPTIDES CAPA RECEPTOR"/>
    <property type="match status" value="1"/>
</dbReference>
<dbReference type="InterPro" id="IPR005390">
    <property type="entry name" value="NeuromedU_rcpt"/>
</dbReference>
<evidence type="ECO:0000256" key="13">
    <source>
        <dbReference type="SAM" id="Phobius"/>
    </source>
</evidence>
<feature type="transmembrane region" description="Helical" evidence="13">
    <location>
        <begin position="136"/>
        <end position="154"/>
    </location>
</feature>
<name>A0A9P0DU13_PHACE</name>
<evidence type="ECO:0000256" key="10">
    <source>
        <dbReference type="ARBA" id="ARBA00023180"/>
    </source>
</evidence>
<feature type="domain" description="G-protein coupled receptors family 1 profile" evidence="14">
    <location>
        <begin position="70"/>
        <end position="344"/>
    </location>
</feature>
<dbReference type="Gene3D" id="1.20.1070.10">
    <property type="entry name" value="Rhodopsin 7-helix transmembrane proteins"/>
    <property type="match status" value="1"/>
</dbReference>
<reference evidence="15" key="1">
    <citation type="submission" date="2022-01" db="EMBL/GenBank/DDBJ databases">
        <authorList>
            <person name="King R."/>
        </authorList>
    </citation>
    <scope>NUCLEOTIDE SEQUENCE</scope>
</reference>
<dbReference type="Pfam" id="PF00001">
    <property type="entry name" value="7tm_1"/>
    <property type="match status" value="1"/>
</dbReference>
<evidence type="ECO:0000256" key="8">
    <source>
        <dbReference type="ARBA" id="ARBA00023157"/>
    </source>
</evidence>
<dbReference type="EMBL" id="OU896709">
    <property type="protein sequence ID" value="CAH1160283.1"/>
    <property type="molecule type" value="Genomic_DNA"/>
</dbReference>
<dbReference type="AlphaFoldDB" id="A0A9P0DU13"/>
<feature type="transmembrane region" description="Helical" evidence="13">
    <location>
        <begin position="91"/>
        <end position="116"/>
    </location>
</feature>
<dbReference type="SUPFAM" id="SSF81321">
    <property type="entry name" value="Family A G protein-coupled receptor-like"/>
    <property type="match status" value="1"/>
</dbReference>
<keyword evidence="3" id="KW-1003">Cell membrane</keyword>
<feature type="transmembrane region" description="Helical" evidence="13">
    <location>
        <begin position="53"/>
        <end position="79"/>
    </location>
</feature>
<reference evidence="15" key="2">
    <citation type="submission" date="2022-10" db="EMBL/GenBank/DDBJ databases">
        <authorList>
            <consortium name="ENA_rothamsted_submissions"/>
            <consortium name="culmorum"/>
            <person name="King R."/>
        </authorList>
    </citation>
    <scope>NUCLEOTIDE SEQUENCE</scope>
</reference>
<keyword evidence="11 12" id="KW-0807">Transducer</keyword>
<dbReference type="OrthoDB" id="442428at2759"/>
<evidence type="ECO:0000256" key="2">
    <source>
        <dbReference type="ARBA" id="ARBA00010663"/>
    </source>
</evidence>
<evidence type="ECO:0000256" key="11">
    <source>
        <dbReference type="ARBA" id="ARBA00023224"/>
    </source>
</evidence>
<dbReference type="Proteomes" id="UP001153737">
    <property type="component" value="Chromosome 3"/>
</dbReference>
<feature type="transmembrane region" description="Helical" evidence="13">
    <location>
        <begin position="174"/>
        <end position="195"/>
    </location>
</feature>
<evidence type="ECO:0000256" key="3">
    <source>
        <dbReference type="ARBA" id="ARBA00022475"/>
    </source>
</evidence>
<dbReference type="PROSITE" id="PS50262">
    <property type="entry name" value="G_PROTEIN_RECEP_F1_2"/>
    <property type="match status" value="1"/>
</dbReference>
<sequence>MESHVNNILETTSRDKSVVACIRNVENFTDESRLLWEYIQCFRGPQSQDIETAVIVTVVNCIIFVTGVLGNVAVCVVIMKHKALSTPTDYYLLNLAIADLTLLIFGLPYDIMLYWYQYPWIFGQPVCQGRALISEMASYVSVLTVVTFSTERYVAICHPMYTLVMSSLRRSLRIILCIWVVSFICALPFAIYSGVDYIPHPNESQNIILESALCAMISQPENIPLTEISTTIFFLIPMTIIIYQYIKMGLVMIRNSNNNGQLGDSLSGCVHRKDRKYEMNNRNVVKMLSLVALGFFACWCPFHAQRLISVHLDEDYYSEEINYWMYVVTGILYYFSSTLNPILYNVTSLRMRNAFKEVMCGVKRTRRDKFMRTKCNGATGHRQCSNTSEVDDEKASLVRKKSIMSVIQKMSSATTIVDITEENNYQR</sequence>
<evidence type="ECO:0000256" key="12">
    <source>
        <dbReference type="RuleBase" id="RU000688"/>
    </source>
</evidence>
<evidence type="ECO:0000256" key="4">
    <source>
        <dbReference type="ARBA" id="ARBA00022692"/>
    </source>
</evidence>
<evidence type="ECO:0000259" key="14">
    <source>
        <dbReference type="PROSITE" id="PS50262"/>
    </source>
</evidence>
<proteinExistence type="inferred from homology"/>
<gene>
    <name evidence="15" type="ORF">PHAECO_LOCUS7019</name>
</gene>
<keyword evidence="5 13" id="KW-1133">Transmembrane helix</keyword>
<feature type="transmembrane region" description="Helical" evidence="13">
    <location>
        <begin position="324"/>
        <end position="346"/>
    </location>
</feature>
<feature type="transmembrane region" description="Helical" evidence="13">
    <location>
        <begin position="284"/>
        <end position="304"/>
    </location>
</feature>
<comment type="similarity">
    <text evidence="2 12">Belongs to the G-protein coupled receptor 1 family.</text>
</comment>
<keyword evidence="4 12" id="KW-0812">Transmembrane</keyword>
<evidence type="ECO:0000256" key="5">
    <source>
        <dbReference type="ARBA" id="ARBA00022989"/>
    </source>
</evidence>
<dbReference type="GO" id="GO:0001607">
    <property type="term" value="F:neuromedin U receptor activity"/>
    <property type="evidence" value="ECO:0007669"/>
    <property type="project" value="InterPro"/>
</dbReference>
<dbReference type="InterPro" id="IPR000276">
    <property type="entry name" value="GPCR_Rhodpsn"/>
</dbReference>
<evidence type="ECO:0000256" key="1">
    <source>
        <dbReference type="ARBA" id="ARBA00004651"/>
    </source>
</evidence>
<organism evidence="15 16">
    <name type="scientific">Phaedon cochleariae</name>
    <name type="common">Mustard beetle</name>
    <dbReference type="NCBI Taxonomy" id="80249"/>
    <lineage>
        <taxon>Eukaryota</taxon>
        <taxon>Metazoa</taxon>
        <taxon>Ecdysozoa</taxon>
        <taxon>Arthropoda</taxon>
        <taxon>Hexapoda</taxon>
        <taxon>Insecta</taxon>
        <taxon>Pterygota</taxon>
        <taxon>Neoptera</taxon>
        <taxon>Endopterygota</taxon>
        <taxon>Coleoptera</taxon>
        <taxon>Polyphaga</taxon>
        <taxon>Cucujiformia</taxon>
        <taxon>Chrysomeloidea</taxon>
        <taxon>Chrysomelidae</taxon>
        <taxon>Chrysomelinae</taxon>
        <taxon>Chrysomelini</taxon>
        <taxon>Phaedon</taxon>
    </lineage>
</organism>
<dbReference type="PANTHER" id="PTHR24243">
    <property type="entry name" value="G-PROTEIN COUPLED RECEPTOR"/>
    <property type="match status" value="1"/>
</dbReference>
<dbReference type="PRINTS" id="PR00237">
    <property type="entry name" value="GPCRRHODOPSN"/>
</dbReference>
<dbReference type="GO" id="GO:0005886">
    <property type="term" value="C:plasma membrane"/>
    <property type="evidence" value="ECO:0007669"/>
    <property type="project" value="UniProtKB-SubCell"/>
</dbReference>
<keyword evidence="6 12" id="KW-0297">G-protein coupled receptor</keyword>
<protein>
    <recommendedName>
        <fullName evidence="14">G-protein coupled receptors family 1 profile domain-containing protein</fullName>
    </recommendedName>
</protein>
<evidence type="ECO:0000313" key="16">
    <source>
        <dbReference type="Proteomes" id="UP001153737"/>
    </source>
</evidence>
<dbReference type="InterPro" id="IPR017452">
    <property type="entry name" value="GPCR_Rhodpsn_7TM"/>
</dbReference>